<dbReference type="RefSeq" id="XP_068357697.1">
    <property type="nucleotide sequence ID" value="XM_068505869.1"/>
</dbReference>
<dbReference type="PANTHER" id="PTHR11319">
    <property type="entry name" value="G PROTEIN-COUPLED RECEPTOR-RELATED"/>
    <property type="match status" value="1"/>
</dbReference>
<dbReference type="EMBL" id="MLAK01000789">
    <property type="protein sequence ID" value="OHT04561.1"/>
    <property type="molecule type" value="Genomic_DNA"/>
</dbReference>
<evidence type="ECO:0000313" key="2">
    <source>
        <dbReference type="EMBL" id="OHT04561.1"/>
    </source>
</evidence>
<accession>A0A1J4JZH3</accession>
<feature type="domain" description="Right handed beta helix" evidence="1">
    <location>
        <begin position="569"/>
        <end position="703"/>
    </location>
</feature>
<sequence length="1123" mass="122788">MNSEIKGTFSGSQYPVTPQNTINGLRLESTGEDEEFTFSHLSFTECLGQNQRCFDLHARKPFIFSHIIVQNSPIGNYLGAIQFDGYANDNDRFVFDNCKWLNNNCNSQMGGGAGLWLTNSQKLMEFEFYNCEFNGNKQEGKGGAFHDGNSTSVDYKILTFTTCKFLNNTAKQYGGALAIETTGDLIIDGCTFNGNSAKLGGGALFINPVLVNKATGAIIRQMNEAILRNNKFNNNNVESSIGTSIYLYKGLLTTIVIEGTNTIPNTGEQGSLIYSECGDLIINYITFEYKGTAEKSFRALELADQSGTTIVNCSFIATGFASSAEGHSLLIHRATLVSIQGCTFSNCGKNNNNYVIVSNSKEFHFENSILTFNESGDTCAGIKINYRSKVYITGSTFSNIKSPSATGGALNYGSLSGSTSQHIIECDLRVQGTLFQNIVATNGRAVFAQCANYNTWSNCTIKDMPDGGYILALFHQAKRQDTARMENMIFISNKAKCNDGGEGSGLWVSHVNKLILQHCKFIDNIATHPSANGGALGYSKSDSLKPTELEFVNCIFRDNQVQSGCNGSALYIESSQKPVTIRDCQFSTTTSSASNGGAIYIHSSSKDITIEGTTFKGMQIKGNGTGNAIYIENMTNSVKIEDCSFTDCGINDGSVIYTVGKSLEFIGSTITFTTASYDASCRGIQIFSKSSVVIKNTLFEKCWVNGEDEWGAGFCYSKKELFDYKFDEYIELDHVIFDNCECPNGRAIYAACWTASQLSFVTVQNINHRTENIFTWGYRNNPISYCKLDQCSFINLSSSAIDGGGCGLWMGDAAVSDFYACTFQNIVSGTNGGAFSFYPHSRLTKQSFVFYKCLFDNNKAADNCKGGALYIQITGTVNITSCNFTSNSVKGSGAAIYITNTCPNVYIDNTEFHHNSENEKGRGNAISFATGLKLVTIFLCKFVDCGATGWAIESNSTDLTIQNTTIRFTHPNIGSRGIRIFETSTLKLLHSQLIGCNSIEKGTEAGGGIYYDGLKNTQQIESINIIGTIFDANTADNGCAMMLFINEVPVIQDNIIRNHQNGKYIVSIFYRKLLEEVSIDDCMFENNLFTESSTSSPDGGGCAIWIAPMRGITDSSYQIIFNN</sequence>
<evidence type="ECO:0000259" key="1">
    <source>
        <dbReference type="Pfam" id="PF13229"/>
    </source>
</evidence>
<gene>
    <name evidence="2" type="ORF">TRFO_27952</name>
</gene>
<protein>
    <recommendedName>
        <fullName evidence="1">Right handed beta helix domain-containing protein</fullName>
    </recommendedName>
</protein>
<dbReference type="Gene3D" id="2.160.20.10">
    <property type="entry name" value="Single-stranded right-handed beta-helix, Pectin lyase-like"/>
    <property type="match status" value="3"/>
</dbReference>
<dbReference type="InterPro" id="IPR006626">
    <property type="entry name" value="PbH1"/>
</dbReference>
<dbReference type="Proteomes" id="UP000179807">
    <property type="component" value="Unassembled WGS sequence"/>
</dbReference>
<dbReference type="GeneID" id="94840573"/>
<feature type="domain" description="Right handed beta helix" evidence="1">
    <location>
        <begin position="853"/>
        <end position="1013"/>
    </location>
</feature>
<evidence type="ECO:0000313" key="3">
    <source>
        <dbReference type="Proteomes" id="UP000179807"/>
    </source>
</evidence>
<dbReference type="InterPro" id="IPR011050">
    <property type="entry name" value="Pectin_lyase_fold/virulence"/>
</dbReference>
<dbReference type="SUPFAM" id="SSF51126">
    <property type="entry name" value="Pectin lyase-like"/>
    <property type="match status" value="4"/>
</dbReference>
<organism evidence="2 3">
    <name type="scientific">Tritrichomonas foetus</name>
    <dbReference type="NCBI Taxonomy" id="1144522"/>
    <lineage>
        <taxon>Eukaryota</taxon>
        <taxon>Metamonada</taxon>
        <taxon>Parabasalia</taxon>
        <taxon>Tritrichomonadida</taxon>
        <taxon>Tritrichomonadidae</taxon>
        <taxon>Tritrichomonas</taxon>
    </lineage>
</organism>
<comment type="caution">
    <text evidence="2">The sequence shown here is derived from an EMBL/GenBank/DDBJ whole genome shotgun (WGS) entry which is preliminary data.</text>
</comment>
<dbReference type="Pfam" id="PF13229">
    <property type="entry name" value="Beta_helix"/>
    <property type="match status" value="2"/>
</dbReference>
<reference evidence="2" key="1">
    <citation type="submission" date="2016-10" db="EMBL/GenBank/DDBJ databases">
        <authorList>
            <person name="Benchimol M."/>
            <person name="Almeida L.G."/>
            <person name="Vasconcelos A.T."/>
            <person name="Perreira-Neves A."/>
            <person name="Rosa I.A."/>
            <person name="Tasca T."/>
            <person name="Bogo M.R."/>
            <person name="de Souza W."/>
        </authorList>
    </citation>
    <scope>NUCLEOTIDE SEQUENCE [LARGE SCALE GENOMIC DNA]</scope>
    <source>
        <strain evidence="2">K</strain>
    </source>
</reference>
<dbReference type="PANTHER" id="PTHR11319:SF35">
    <property type="entry name" value="OUTER MEMBRANE PROTEIN PMPC-RELATED"/>
    <property type="match status" value="1"/>
</dbReference>
<proteinExistence type="predicted"/>
<dbReference type="VEuPathDB" id="TrichDB:TRFO_27952"/>
<dbReference type="OrthoDB" id="10691839at2759"/>
<name>A0A1J4JZH3_9EUKA</name>
<dbReference type="SMART" id="SM00710">
    <property type="entry name" value="PbH1"/>
    <property type="match status" value="11"/>
</dbReference>
<dbReference type="InterPro" id="IPR039448">
    <property type="entry name" value="Beta_helix"/>
</dbReference>
<dbReference type="InterPro" id="IPR012334">
    <property type="entry name" value="Pectin_lyas_fold"/>
</dbReference>
<keyword evidence="3" id="KW-1185">Reference proteome</keyword>
<dbReference type="AlphaFoldDB" id="A0A1J4JZH3"/>